<evidence type="ECO:0000313" key="4">
    <source>
        <dbReference type="Proteomes" id="UP000254412"/>
    </source>
</evidence>
<dbReference type="OrthoDB" id="2396852at2"/>
<dbReference type="Proteomes" id="UP000254412">
    <property type="component" value="Unassembled WGS sequence"/>
</dbReference>
<gene>
    <name evidence="3" type="primary">vraX</name>
    <name evidence="2" type="ORF">J3T88_05020</name>
    <name evidence="3" type="ORF">NCTC13834_02377</name>
</gene>
<evidence type="ECO:0000313" key="5">
    <source>
        <dbReference type="Proteomes" id="UP000664081"/>
    </source>
</evidence>
<accession>A0A380GQN6</accession>
<evidence type="ECO:0000313" key="3">
    <source>
        <dbReference type="EMBL" id="SUM56000.1"/>
    </source>
</evidence>
<name>A0A380GQN6_9STAP</name>
<protein>
    <recommendedName>
        <fullName evidence="1">Protein VraX</fullName>
    </recommendedName>
</protein>
<reference evidence="2 5" key="2">
    <citation type="submission" date="2021-03" db="EMBL/GenBank/DDBJ databases">
        <title>Staphylococci and Mammaliicocci in bats.</title>
        <authorList>
            <person name="Fountain K."/>
        </authorList>
    </citation>
    <scope>NUCLEOTIDE SEQUENCE [LARGE SCALE GENOMIC DNA]</scope>
    <source>
        <strain evidence="2 5">18_1_E_SW</strain>
    </source>
</reference>
<evidence type="ECO:0000256" key="1">
    <source>
        <dbReference type="ARBA" id="ARBA00013762"/>
    </source>
</evidence>
<dbReference type="RefSeq" id="WP_096810856.1">
    <property type="nucleotide sequence ID" value="NZ_BMCF01000005.1"/>
</dbReference>
<reference evidence="3 4" key="1">
    <citation type="submission" date="2018-06" db="EMBL/GenBank/DDBJ databases">
        <authorList>
            <consortium name="Pathogen Informatics"/>
            <person name="Doyle S."/>
        </authorList>
    </citation>
    <scope>NUCLEOTIDE SEQUENCE [LARGE SCALE GENOMIC DNA]</scope>
    <source>
        <strain evidence="3 4">NCTC13834</strain>
    </source>
</reference>
<organism evidence="3 4">
    <name type="scientific">Staphylococcus nepalensis</name>
    <dbReference type="NCBI Taxonomy" id="214473"/>
    <lineage>
        <taxon>Bacteria</taxon>
        <taxon>Bacillati</taxon>
        <taxon>Bacillota</taxon>
        <taxon>Bacilli</taxon>
        <taxon>Bacillales</taxon>
        <taxon>Staphylococcaceae</taxon>
        <taxon>Staphylococcus</taxon>
    </lineage>
</organism>
<dbReference type="Proteomes" id="UP000664081">
    <property type="component" value="Unassembled WGS sequence"/>
</dbReference>
<dbReference type="EMBL" id="JAFNLT010000003">
    <property type="protein sequence ID" value="MBO1226688.1"/>
    <property type="molecule type" value="Genomic_DNA"/>
</dbReference>
<dbReference type="EMBL" id="UHDS01000001">
    <property type="protein sequence ID" value="SUM56000.1"/>
    <property type="molecule type" value="Genomic_DNA"/>
</dbReference>
<dbReference type="Pfam" id="PF17412">
    <property type="entry name" value="VraX"/>
    <property type="match status" value="1"/>
</dbReference>
<dbReference type="GeneID" id="66778254"/>
<dbReference type="InterPro" id="IPR035374">
    <property type="entry name" value="VraX"/>
</dbReference>
<sequence>MIIYKQSFENGNPIYEIITKTFKTISVKCDENFSKNELYNLLSLLEGDIDNLALGY</sequence>
<dbReference type="AlphaFoldDB" id="A0A380GQN6"/>
<keyword evidence="5" id="KW-1185">Reference proteome</keyword>
<proteinExistence type="predicted"/>
<evidence type="ECO:0000313" key="2">
    <source>
        <dbReference type="EMBL" id="MBO1226688.1"/>
    </source>
</evidence>